<keyword evidence="1" id="KW-0472">Membrane</keyword>
<accession>A0A6C2US05</accession>
<evidence type="ECO:0000313" key="2">
    <source>
        <dbReference type="EMBL" id="VGO22007.1"/>
    </source>
</evidence>
<keyword evidence="3" id="KW-1185">Reference proteome</keyword>
<gene>
    <name evidence="2" type="ORF">SCARR_04088</name>
</gene>
<feature type="transmembrane region" description="Helical" evidence="1">
    <location>
        <begin position="201"/>
        <end position="218"/>
    </location>
</feature>
<dbReference type="Proteomes" id="UP000346198">
    <property type="component" value="Unassembled WGS sequence"/>
</dbReference>
<organism evidence="2 3">
    <name type="scientific">Pontiella sulfatireligans</name>
    <dbReference type="NCBI Taxonomy" id="2750658"/>
    <lineage>
        <taxon>Bacteria</taxon>
        <taxon>Pseudomonadati</taxon>
        <taxon>Kiritimatiellota</taxon>
        <taxon>Kiritimatiellia</taxon>
        <taxon>Kiritimatiellales</taxon>
        <taxon>Pontiellaceae</taxon>
        <taxon>Pontiella</taxon>
    </lineage>
</organism>
<dbReference type="RefSeq" id="WP_136063427.1">
    <property type="nucleotide sequence ID" value="NZ_CAAHFH010000002.1"/>
</dbReference>
<keyword evidence="1" id="KW-0812">Transmembrane</keyword>
<name>A0A6C2US05_9BACT</name>
<evidence type="ECO:0000256" key="1">
    <source>
        <dbReference type="SAM" id="Phobius"/>
    </source>
</evidence>
<proteinExistence type="predicted"/>
<evidence type="ECO:0000313" key="3">
    <source>
        <dbReference type="Proteomes" id="UP000346198"/>
    </source>
</evidence>
<reference evidence="2 3" key="1">
    <citation type="submission" date="2019-04" db="EMBL/GenBank/DDBJ databases">
        <authorList>
            <person name="Van Vliet M D."/>
        </authorList>
    </citation>
    <scope>NUCLEOTIDE SEQUENCE [LARGE SCALE GENOMIC DNA]</scope>
    <source>
        <strain evidence="2 3">F21</strain>
    </source>
</reference>
<protein>
    <submittedName>
        <fullName evidence="2">Uncharacterized protein</fullName>
    </submittedName>
</protein>
<sequence length="297" mass="32557">MNAKPKSRKRPYGPFALAAGAYVCGVVAFSLWSYQQQKNGLMGQAGRLLTNAAYAADELIGKDYAAQLTAQDLSGTETYAACQKKLNRLAKKSGLTGLGQAVKQSGETYALVYGHGSSGTVITEIRYRTPLSPGLRSMVLELAGQRAQAETVQSYDHPEFGRLLAFVQYRPVGGDSGQVLFAIQDAGRLNKLLLAAAVQKSVAGVFLLVMIFPLVALYNRTKGKAAKKLAKLNALLQYDVETRKHREHELKDAIADLERFNAVAVGREDRIIQLKGEVNTLLEQLKQEKRYNVDHIE</sequence>
<keyword evidence="1" id="KW-1133">Transmembrane helix</keyword>
<feature type="transmembrane region" description="Helical" evidence="1">
    <location>
        <begin position="12"/>
        <end position="34"/>
    </location>
</feature>
<dbReference type="EMBL" id="CAAHFH010000002">
    <property type="protein sequence ID" value="VGO22007.1"/>
    <property type="molecule type" value="Genomic_DNA"/>
</dbReference>
<dbReference type="AlphaFoldDB" id="A0A6C2US05"/>